<dbReference type="PANTHER" id="PTHR14387">
    <property type="entry name" value="THADA/DEATH RECEPTOR INTERACTING PROTEIN"/>
    <property type="match status" value="1"/>
</dbReference>
<evidence type="ECO:0000313" key="3">
    <source>
        <dbReference type="Proteomes" id="UP001529510"/>
    </source>
</evidence>
<keyword evidence="3" id="KW-1185">Reference proteome</keyword>
<name>A0ABD0PUK4_CIRMR</name>
<dbReference type="InterPro" id="IPR051954">
    <property type="entry name" value="tRNA_methyltransferase_THADA"/>
</dbReference>
<feature type="non-terminal residue" evidence="2">
    <location>
        <position position="56"/>
    </location>
</feature>
<gene>
    <name evidence="2" type="ORF">M9458_026370</name>
</gene>
<feature type="non-terminal residue" evidence="2">
    <location>
        <position position="1"/>
    </location>
</feature>
<dbReference type="Proteomes" id="UP001529510">
    <property type="component" value="Unassembled WGS sequence"/>
</dbReference>
<dbReference type="AlphaFoldDB" id="A0ABD0PUK4"/>
<evidence type="ECO:0000259" key="1">
    <source>
        <dbReference type="Pfam" id="PF25151"/>
    </source>
</evidence>
<dbReference type="InterPro" id="IPR056842">
    <property type="entry name" value="THADA-like_TPR_C"/>
</dbReference>
<comment type="caution">
    <text evidence="2">The sequence shown here is derived from an EMBL/GenBank/DDBJ whole genome shotgun (WGS) entry which is preliminary data.</text>
</comment>
<proteinExistence type="predicted"/>
<accession>A0ABD0PUK4</accession>
<sequence length="56" mass="6235">CGRSAVYRTREMAARALVPFVLVTQVPSTIQALLEELPQEPGPRLQQNHIHGTLLQ</sequence>
<dbReference type="EMBL" id="JAMKFB020000013">
    <property type="protein sequence ID" value="KAL0177476.1"/>
    <property type="molecule type" value="Genomic_DNA"/>
</dbReference>
<protein>
    <recommendedName>
        <fullName evidence="1">tRNA (32-2'-O)-methyltransferase regulator THADA-like C-terminal TPR repeats region domain-containing protein</fullName>
    </recommendedName>
</protein>
<evidence type="ECO:0000313" key="2">
    <source>
        <dbReference type="EMBL" id="KAL0177476.1"/>
    </source>
</evidence>
<reference evidence="2 3" key="1">
    <citation type="submission" date="2024-05" db="EMBL/GenBank/DDBJ databases">
        <title>Genome sequencing and assembly of Indian major carp, Cirrhinus mrigala (Hamilton, 1822).</title>
        <authorList>
            <person name="Mohindra V."/>
            <person name="Chowdhury L.M."/>
            <person name="Lal K."/>
            <person name="Jena J.K."/>
        </authorList>
    </citation>
    <scope>NUCLEOTIDE SEQUENCE [LARGE SCALE GENOMIC DNA]</scope>
    <source>
        <strain evidence="2">CM1030</strain>
        <tissue evidence="2">Blood</tissue>
    </source>
</reference>
<feature type="domain" description="tRNA (32-2'-O)-methyltransferase regulator THADA-like C-terminal TPR repeats region" evidence="1">
    <location>
        <begin position="1"/>
        <end position="56"/>
    </location>
</feature>
<organism evidence="2 3">
    <name type="scientific">Cirrhinus mrigala</name>
    <name type="common">Mrigala</name>
    <dbReference type="NCBI Taxonomy" id="683832"/>
    <lineage>
        <taxon>Eukaryota</taxon>
        <taxon>Metazoa</taxon>
        <taxon>Chordata</taxon>
        <taxon>Craniata</taxon>
        <taxon>Vertebrata</taxon>
        <taxon>Euteleostomi</taxon>
        <taxon>Actinopterygii</taxon>
        <taxon>Neopterygii</taxon>
        <taxon>Teleostei</taxon>
        <taxon>Ostariophysi</taxon>
        <taxon>Cypriniformes</taxon>
        <taxon>Cyprinidae</taxon>
        <taxon>Labeoninae</taxon>
        <taxon>Labeonini</taxon>
        <taxon>Cirrhinus</taxon>
    </lineage>
</organism>
<dbReference type="PANTHER" id="PTHR14387:SF7">
    <property type="entry name" value="THYROID ADENOMA-ASSOCIATED PROTEIN"/>
    <property type="match status" value="1"/>
</dbReference>
<dbReference type="Pfam" id="PF25151">
    <property type="entry name" value="TPR_Trm732_C"/>
    <property type="match status" value="1"/>
</dbReference>